<feature type="region of interest" description="Disordered" evidence="1">
    <location>
        <begin position="83"/>
        <end position="171"/>
    </location>
</feature>
<evidence type="ECO:0000313" key="3">
    <source>
        <dbReference type="Proteomes" id="UP000266673"/>
    </source>
</evidence>
<name>A0A397U2E5_9GLOM</name>
<feature type="compositionally biased region" description="Basic and acidic residues" evidence="1">
    <location>
        <begin position="101"/>
        <end position="110"/>
    </location>
</feature>
<dbReference type="EMBL" id="QKWP01003051">
    <property type="protein sequence ID" value="RIB01583.1"/>
    <property type="molecule type" value="Genomic_DNA"/>
</dbReference>
<reference evidence="2 3" key="1">
    <citation type="submission" date="2018-06" db="EMBL/GenBank/DDBJ databases">
        <title>Comparative genomics reveals the genomic features of Rhizophagus irregularis, R. cerebriforme, R. diaphanum and Gigaspora rosea, and their symbiotic lifestyle signature.</title>
        <authorList>
            <person name="Morin E."/>
            <person name="San Clemente H."/>
            <person name="Chen E.C.H."/>
            <person name="De La Providencia I."/>
            <person name="Hainaut M."/>
            <person name="Kuo A."/>
            <person name="Kohler A."/>
            <person name="Murat C."/>
            <person name="Tang N."/>
            <person name="Roy S."/>
            <person name="Loubradou J."/>
            <person name="Henrissat B."/>
            <person name="Grigoriev I.V."/>
            <person name="Corradi N."/>
            <person name="Roux C."/>
            <person name="Martin F.M."/>
        </authorList>
    </citation>
    <scope>NUCLEOTIDE SEQUENCE [LARGE SCALE GENOMIC DNA]</scope>
    <source>
        <strain evidence="2 3">DAOM 194757</strain>
    </source>
</reference>
<proteinExistence type="predicted"/>
<keyword evidence="3" id="KW-1185">Reference proteome</keyword>
<comment type="caution">
    <text evidence="2">The sequence shown here is derived from an EMBL/GenBank/DDBJ whole genome shotgun (WGS) entry which is preliminary data.</text>
</comment>
<sequence length="171" mass="19324">MIRRYVYYQNIEHLGLIQTVPLSSPHRDSTYAPEDLPYSFPLLLYTAPALANLYKINDAIGRQSFMLSKKLYNSVTNQKSIESDWSYATNDPKSSNQSSIKSKESDKQLDLIEEQYISQTSNKRARTSIFSSSSKSSSSKPSFVDFKNLADQIRSNAPEPQTPSHESSAKN</sequence>
<dbReference type="Proteomes" id="UP000266673">
    <property type="component" value="Unassembled WGS sequence"/>
</dbReference>
<evidence type="ECO:0000256" key="1">
    <source>
        <dbReference type="SAM" id="MobiDB-lite"/>
    </source>
</evidence>
<feature type="compositionally biased region" description="Low complexity" evidence="1">
    <location>
        <begin position="128"/>
        <end position="143"/>
    </location>
</feature>
<dbReference type="AlphaFoldDB" id="A0A397U2E5"/>
<dbReference type="STRING" id="44941.A0A397U2E5"/>
<accession>A0A397U2E5</accession>
<organism evidence="2 3">
    <name type="scientific">Gigaspora rosea</name>
    <dbReference type="NCBI Taxonomy" id="44941"/>
    <lineage>
        <taxon>Eukaryota</taxon>
        <taxon>Fungi</taxon>
        <taxon>Fungi incertae sedis</taxon>
        <taxon>Mucoromycota</taxon>
        <taxon>Glomeromycotina</taxon>
        <taxon>Glomeromycetes</taxon>
        <taxon>Diversisporales</taxon>
        <taxon>Gigasporaceae</taxon>
        <taxon>Gigaspora</taxon>
    </lineage>
</organism>
<protein>
    <submittedName>
        <fullName evidence="2">Uncharacterized protein</fullName>
    </submittedName>
</protein>
<evidence type="ECO:0000313" key="2">
    <source>
        <dbReference type="EMBL" id="RIB01583.1"/>
    </source>
</evidence>
<gene>
    <name evidence="2" type="ORF">C2G38_2230399</name>
</gene>
<feature type="compositionally biased region" description="Polar residues" evidence="1">
    <location>
        <begin position="153"/>
        <end position="171"/>
    </location>
</feature>